<reference evidence="12" key="1">
    <citation type="submission" date="2015-10" db="EMBL/GenBank/DDBJ databases">
        <authorList>
            <person name="Regsiter A."/>
            <person name="william w."/>
        </authorList>
    </citation>
    <scope>NUCLEOTIDE SEQUENCE [LARGE SCALE GENOMIC DNA]</scope>
</reference>
<accession>A0A1J1LG36</accession>
<keyword evidence="6 10" id="KW-0808">Transferase</keyword>
<evidence type="ECO:0000313" key="12">
    <source>
        <dbReference type="Proteomes" id="UP000184315"/>
    </source>
</evidence>
<dbReference type="Gene3D" id="3.20.20.80">
    <property type="entry name" value="Glycosidases"/>
    <property type="match status" value="1"/>
</dbReference>
<dbReference type="NCBIfam" id="TIGR00217">
    <property type="entry name" value="malQ"/>
    <property type="match status" value="1"/>
</dbReference>
<dbReference type="GO" id="GO:0004134">
    <property type="term" value="F:4-alpha-glucanotransferase activity"/>
    <property type="evidence" value="ECO:0007669"/>
    <property type="project" value="UniProtKB-EC"/>
</dbReference>
<dbReference type="OrthoDB" id="9811841at2"/>
<evidence type="ECO:0000256" key="7">
    <source>
        <dbReference type="ARBA" id="ARBA00023277"/>
    </source>
</evidence>
<dbReference type="PANTHER" id="PTHR32438">
    <property type="entry name" value="4-ALPHA-GLUCANOTRANSFERASE DPE1, CHLOROPLASTIC/AMYLOPLASTIC"/>
    <property type="match status" value="1"/>
</dbReference>
<evidence type="ECO:0000256" key="6">
    <source>
        <dbReference type="ARBA" id="ARBA00022679"/>
    </source>
</evidence>
<dbReference type="Pfam" id="PF02446">
    <property type="entry name" value="Glyco_hydro_77"/>
    <property type="match status" value="1"/>
</dbReference>
<sequence>MLFQRSSGILLHPTSFPSQHGIGDLGKSAYEFIDFLKRSGYKFWQILPLGPTAEEHSPYIMNYSTFAGNPLMINLERLVQEGLLEPQEIVPLELEEKVANKVNYETVVPHKALYLQKAYTRFKKQLDEQHNTEFETFCQKHSAWLNDYALFMALLEAHESKAWNYWEPALAHRNSDTLKAKTEELKETILYQKFLQFLFFKQWEDLRHYANEQGIKIIGDISIYVCHNSVDVWANSELFQLNPHTLEPTYIAGVPPDFFSETGQLWGNPIYNWDAMQKTNFAWWIERFKTTLEYVDYVRIDHFRAFEAYWRVPGGEQNAMKGEWIKAPGYEFFDLLKQALGDLPVLAEDLGIITPEVEQLRDHYDFPGMKILQFGFGGDANSVHLPHNYIQNCLVYTGTHDNDTAIGWWETAGAKEKQYFAEYLGYSSPDEITNINWLMIRLALSSVASLAIIPLQDILSLGHSARMNDPRDNAGNWRWRYESSELLTQELSDQLLKLNQLYGR</sequence>
<protein>
    <recommendedName>
        <fullName evidence="4 10">4-alpha-glucanotransferase</fullName>
        <ecNumber evidence="3 10">2.4.1.25</ecNumber>
    </recommendedName>
    <alternativeName>
        <fullName evidence="8 10">Amylomaltase</fullName>
    </alternativeName>
    <alternativeName>
        <fullName evidence="9 10">Disproportionating enzyme</fullName>
    </alternativeName>
</protein>
<evidence type="ECO:0000256" key="4">
    <source>
        <dbReference type="ARBA" id="ARBA00020295"/>
    </source>
</evidence>
<dbReference type="GO" id="GO:0005975">
    <property type="term" value="P:carbohydrate metabolic process"/>
    <property type="evidence" value="ECO:0007669"/>
    <property type="project" value="InterPro"/>
</dbReference>
<proteinExistence type="inferred from homology"/>
<dbReference type="EMBL" id="CZDF01000132">
    <property type="protein sequence ID" value="CUR31535.1"/>
    <property type="molecule type" value="Genomic_DNA"/>
</dbReference>
<keyword evidence="7 10" id="KW-0119">Carbohydrate metabolism</keyword>
<evidence type="ECO:0000256" key="10">
    <source>
        <dbReference type="RuleBase" id="RU361207"/>
    </source>
</evidence>
<dbReference type="Proteomes" id="UP000184315">
    <property type="component" value="Unassembled WGS sequence"/>
</dbReference>
<evidence type="ECO:0000256" key="2">
    <source>
        <dbReference type="ARBA" id="ARBA00005684"/>
    </source>
</evidence>
<evidence type="ECO:0000256" key="9">
    <source>
        <dbReference type="ARBA" id="ARBA00031501"/>
    </source>
</evidence>
<keyword evidence="12" id="KW-1185">Reference proteome</keyword>
<evidence type="ECO:0000256" key="8">
    <source>
        <dbReference type="ARBA" id="ARBA00031423"/>
    </source>
</evidence>
<dbReference type="EC" id="2.4.1.25" evidence="3 10"/>
<comment type="similarity">
    <text evidence="2 10">Belongs to the disproportionating enzyme family.</text>
</comment>
<dbReference type="NCBIfam" id="NF011079">
    <property type="entry name" value="PRK14508.1-2"/>
    <property type="match status" value="1"/>
</dbReference>
<dbReference type="InterPro" id="IPR003385">
    <property type="entry name" value="Glyco_hydro_77"/>
</dbReference>
<evidence type="ECO:0000256" key="3">
    <source>
        <dbReference type="ARBA" id="ARBA00012560"/>
    </source>
</evidence>
<gene>
    <name evidence="11" type="primary">malQ</name>
    <name evidence="11" type="ORF">PL9214291126</name>
</gene>
<dbReference type="AlphaFoldDB" id="A0A1J1LG36"/>
<dbReference type="SUPFAM" id="SSF51445">
    <property type="entry name" value="(Trans)glycosidases"/>
    <property type="match status" value="1"/>
</dbReference>
<dbReference type="InterPro" id="IPR017853">
    <property type="entry name" value="GH"/>
</dbReference>
<dbReference type="RefSeq" id="WP_072718364.1">
    <property type="nucleotide sequence ID" value="NZ_LN889782.1"/>
</dbReference>
<dbReference type="STRING" id="671072.PL9214291126"/>
<name>A0A1J1LG36_9CYAN</name>
<evidence type="ECO:0000256" key="1">
    <source>
        <dbReference type="ARBA" id="ARBA00000439"/>
    </source>
</evidence>
<evidence type="ECO:0000256" key="5">
    <source>
        <dbReference type="ARBA" id="ARBA00022676"/>
    </source>
</evidence>
<comment type="catalytic activity">
    <reaction evidence="1 10">
        <text>Transfers a segment of a (1-&gt;4)-alpha-D-glucan to a new position in an acceptor, which may be glucose or a (1-&gt;4)-alpha-D-glucan.</text>
        <dbReference type="EC" id="2.4.1.25"/>
    </reaction>
</comment>
<evidence type="ECO:0000313" key="11">
    <source>
        <dbReference type="EMBL" id="CUR31535.1"/>
    </source>
</evidence>
<keyword evidence="5 10" id="KW-0328">Glycosyltransferase</keyword>
<organism evidence="11 12">
    <name type="scientific">Planktothrix tepida PCC 9214</name>
    <dbReference type="NCBI Taxonomy" id="671072"/>
    <lineage>
        <taxon>Bacteria</taxon>
        <taxon>Bacillati</taxon>
        <taxon>Cyanobacteriota</taxon>
        <taxon>Cyanophyceae</taxon>
        <taxon>Oscillatoriophycideae</taxon>
        <taxon>Oscillatoriales</taxon>
        <taxon>Microcoleaceae</taxon>
        <taxon>Planktothrix</taxon>
    </lineage>
</organism>
<dbReference type="NCBIfam" id="NF011080">
    <property type="entry name" value="PRK14508.1-3"/>
    <property type="match status" value="1"/>
</dbReference>
<dbReference type="PANTHER" id="PTHR32438:SF5">
    <property type="entry name" value="4-ALPHA-GLUCANOTRANSFERASE DPE1, CHLOROPLASTIC_AMYLOPLASTIC"/>
    <property type="match status" value="1"/>
</dbReference>